<dbReference type="RefSeq" id="WP_116469681.1">
    <property type="nucleotide sequence ID" value="NZ_QENQ01000001.1"/>
</dbReference>
<keyword evidence="1" id="KW-0812">Transmembrane</keyword>
<dbReference type="Pfam" id="PF20072">
    <property type="entry name" value="DUF6468"/>
    <property type="match status" value="1"/>
</dbReference>
<name>A0A2U0SFY2_9SPHN</name>
<dbReference type="AlphaFoldDB" id="A0A2U0SFY2"/>
<dbReference type="EMBL" id="QENQ01000001">
    <property type="protein sequence ID" value="PVX30270.1"/>
    <property type="molecule type" value="Genomic_DNA"/>
</dbReference>
<organism evidence="3 4">
    <name type="scientific">Sphingomonas pokkalii</name>
    <dbReference type="NCBI Taxonomy" id="2175090"/>
    <lineage>
        <taxon>Bacteria</taxon>
        <taxon>Pseudomonadati</taxon>
        <taxon>Pseudomonadota</taxon>
        <taxon>Alphaproteobacteria</taxon>
        <taxon>Sphingomonadales</taxon>
        <taxon>Sphingomonadaceae</taxon>
        <taxon>Sphingomonas</taxon>
    </lineage>
</organism>
<dbReference type="InterPro" id="IPR045531">
    <property type="entry name" value="DUF6468"/>
</dbReference>
<proteinExistence type="predicted"/>
<keyword evidence="1" id="KW-1133">Transmembrane helix</keyword>
<dbReference type="Proteomes" id="UP000245890">
    <property type="component" value="Unassembled WGS sequence"/>
</dbReference>
<keyword evidence="4" id="KW-1185">Reference proteome</keyword>
<feature type="domain" description="DUF6468" evidence="2">
    <location>
        <begin position="35"/>
        <end position="102"/>
    </location>
</feature>
<comment type="caution">
    <text evidence="3">The sequence shown here is derived from an EMBL/GenBank/DDBJ whole genome shotgun (WGS) entry which is preliminary data.</text>
</comment>
<keyword evidence="1" id="KW-0472">Membrane</keyword>
<sequence>MTVALSANVLTIILCIAVLVQSLRMMRSLRAVKDGALTDVVKALDNATVQARAVLSDMKSTLGTDCARHARLVEQARDLRDELSDMIGIADSACERIVSAVSLANALRSDGESAAADHEAAAEANAEAVAARLAGDITREAA</sequence>
<evidence type="ECO:0000259" key="2">
    <source>
        <dbReference type="Pfam" id="PF20072"/>
    </source>
</evidence>
<evidence type="ECO:0000313" key="4">
    <source>
        <dbReference type="Proteomes" id="UP000245890"/>
    </source>
</evidence>
<dbReference type="OrthoDB" id="7506947at2"/>
<evidence type="ECO:0000256" key="1">
    <source>
        <dbReference type="SAM" id="Phobius"/>
    </source>
</evidence>
<gene>
    <name evidence="3" type="ORF">DD559_13770</name>
</gene>
<protein>
    <recommendedName>
        <fullName evidence="2">DUF6468 domain-containing protein</fullName>
    </recommendedName>
</protein>
<accession>A0A2U0SFY2</accession>
<feature type="transmembrane region" description="Helical" evidence="1">
    <location>
        <begin position="6"/>
        <end position="23"/>
    </location>
</feature>
<reference evidence="3 4" key="1">
    <citation type="submission" date="2018-05" db="EMBL/GenBank/DDBJ databases">
        <title>Description of Sphingomonas pokkalii sp nov, isolated from the rhizosphere of saline tolerant pokkali rice and its draft genome analysis.</title>
        <authorList>
            <person name="Menon R."/>
            <person name="Kumari S."/>
            <person name="Rameshkumar N."/>
        </authorList>
    </citation>
    <scope>NUCLEOTIDE SEQUENCE [LARGE SCALE GENOMIC DNA]</scope>
    <source>
        <strain evidence="3 4">L3B27</strain>
    </source>
</reference>
<evidence type="ECO:0000313" key="3">
    <source>
        <dbReference type="EMBL" id="PVX30270.1"/>
    </source>
</evidence>